<gene>
    <name evidence="4" type="ORF">BFD03_04825</name>
    <name evidence="3" type="ORF">GIX79_01315</name>
</gene>
<dbReference type="Proteomes" id="UP000095141">
    <property type="component" value="Unassembled WGS sequence"/>
</dbReference>
<comment type="caution">
    <text evidence="4">The sequence shown here is derived from an EMBL/GenBank/DDBJ whole genome shotgun (WGS) entry which is preliminary data.</text>
</comment>
<dbReference type="InterPro" id="IPR051910">
    <property type="entry name" value="ComF/GntX_DNA_util-trans"/>
</dbReference>
<keyword evidence="4" id="KW-0328">Glycosyltransferase</keyword>
<dbReference type="RefSeq" id="WP_019253289.1">
    <property type="nucleotide sequence ID" value="NZ_MBLS01000101.1"/>
</dbReference>
<keyword evidence="4" id="KW-0808">Transferase</keyword>
<feature type="domain" description="Phosphoribosyltransferase" evidence="2">
    <location>
        <begin position="112"/>
        <end position="225"/>
    </location>
</feature>
<dbReference type="EMBL" id="MCNS01000007">
    <property type="protein sequence ID" value="OCX48389.1"/>
    <property type="molecule type" value="Genomic_DNA"/>
</dbReference>
<evidence type="ECO:0000259" key="2">
    <source>
        <dbReference type="Pfam" id="PF00156"/>
    </source>
</evidence>
<dbReference type="Pfam" id="PF00156">
    <property type="entry name" value="Pribosyltran"/>
    <property type="match status" value="1"/>
</dbReference>
<dbReference type="Proteomes" id="UP000452188">
    <property type="component" value="Unassembled WGS sequence"/>
</dbReference>
<dbReference type="InterPro" id="IPR029057">
    <property type="entry name" value="PRTase-like"/>
</dbReference>
<reference evidence="4 5" key="1">
    <citation type="submission" date="2016-08" db="EMBL/GenBank/DDBJ databases">
        <title>Probiotic bacterium isolated from chicken gut.</title>
        <authorList>
            <person name="Levy J.L."/>
            <person name="Hassan H.M."/>
            <person name="Mendoza M.A."/>
        </authorList>
    </citation>
    <scope>NUCLEOTIDE SEQUENCE [LARGE SCALE GENOMIC DNA]</scope>
    <source>
        <strain evidence="4 5">P43</strain>
    </source>
</reference>
<protein>
    <submittedName>
        <fullName evidence="4">Amidophosphoribosyltransferase</fullName>
    </submittedName>
    <submittedName>
        <fullName evidence="3">ComF family protein</fullName>
    </submittedName>
</protein>
<evidence type="ECO:0000313" key="4">
    <source>
        <dbReference type="EMBL" id="OCX48389.1"/>
    </source>
</evidence>
<dbReference type="AlphaFoldDB" id="A0A1C1ZKS2"/>
<proteinExistence type="inferred from homology"/>
<dbReference type="PANTHER" id="PTHR47505">
    <property type="entry name" value="DNA UTILIZATION PROTEIN YHGH"/>
    <property type="match status" value="1"/>
</dbReference>
<evidence type="ECO:0000313" key="3">
    <source>
        <dbReference type="EMBL" id="MRG74419.1"/>
    </source>
</evidence>
<reference evidence="3 6" key="2">
    <citation type="submission" date="2019-11" db="EMBL/GenBank/DDBJ databases">
        <title>Draft genome sequence of 12 host-associated Lactobacillus reuteri rodent strains.</title>
        <authorList>
            <person name="Zhang S."/>
            <person name="Ozcam M."/>
            <person name="Van Pijkeren J.P."/>
        </authorList>
    </citation>
    <scope>NUCLEOTIDE SEQUENCE [LARGE SCALE GENOMIC DNA]</scope>
    <source>
        <strain evidence="3 6">6799jm-1</strain>
    </source>
</reference>
<evidence type="ECO:0000256" key="1">
    <source>
        <dbReference type="ARBA" id="ARBA00008007"/>
    </source>
</evidence>
<evidence type="ECO:0000313" key="6">
    <source>
        <dbReference type="Proteomes" id="UP000452188"/>
    </source>
</evidence>
<accession>A0A1C1ZKS2</accession>
<dbReference type="PANTHER" id="PTHR47505:SF1">
    <property type="entry name" value="DNA UTILIZATION PROTEIN YHGH"/>
    <property type="match status" value="1"/>
</dbReference>
<dbReference type="SUPFAM" id="SSF53271">
    <property type="entry name" value="PRTase-like"/>
    <property type="match status" value="1"/>
</dbReference>
<name>A0A1C1ZKS2_LIMRT</name>
<dbReference type="EMBL" id="WJMV01000002">
    <property type="protein sequence ID" value="MRG74419.1"/>
    <property type="molecule type" value="Genomic_DNA"/>
</dbReference>
<dbReference type="CDD" id="cd06223">
    <property type="entry name" value="PRTases_typeI"/>
    <property type="match status" value="1"/>
</dbReference>
<sequence length="226" mass="26019">MECLLCNKRISFQLTLKDIFSFREIITPVVCTKCKESFVHWNDHGCAGCGRNNTGKNSSLCADCQTWKKLYGWYLHHRGLYRYNEAMKEYMQRYKFNGDYRLRVVFQRELSKVVNEQKADLIVPIPVTSTTMQTRGFNQVIGLLREVPYQSILGTRASSKVAQSSKTKEERLTTKQPFILKSPEEVINKRILLVDDVYTTGRTLYHAAVLFKQAGCKEIGSVSLAR</sequence>
<dbReference type="InterPro" id="IPR000836">
    <property type="entry name" value="PRTase_dom"/>
</dbReference>
<comment type="similarity">
    <text evidence="1">Belongs to the ComF/GntX family.</text>
</comment>
<evidence type="ECO:0000313" key="5">
    <source>
        <dbReference type="Proteomes" id="UP000095141"/>
    </source>
</evidence>
<dbReference type="GO" id="GO:0016757">
    <property type="term" value="F:glycosyltransferase activity"/>
    <property type="evidence" value="ECO:0007669"/>
    <property type="project" value="UniProtKB-KW"/>
</dbReference>
<dbReference type="Gene3D" id="3.40.50.2020">
    <property type="match status" value="1"/>
</dbReference>
<organism evidence="4 5">
    <name type="scientific">Limosilactobacillus reuteri</name>
    <name type="common">Lactobacillus reuteri</name>
    <dbReference type="NCBI Taxonomy" id="1598"/>
    <lineage>
        <taxon>Bacteria</taxon>
        <taxon>Bacillati</taxon>
        <taxon>Bacillota</taxon>
        <taxon>Bacilli</taxon>
        <taxon>Lactobacillales</taxon>
        <taxon>Lactobacillaceae</taxon>
        <taxon>Limosilactobacillus</taxon>
    </lineage>
</organism>